<evidence type="ECO:0000313" key="7">
    <source>
        <dbReference type="EMBL" id="USW57636.1"/>
    </source>
</evidence>
<organism evidence="7 8">
    <name type="scientific">Septoria linicola</name>
    <dbReference type="NCBI Taxonomy" id="215465"/>
    <lineage>
        <taxon>Eukaryota</taxon>
        <taxon>Fungi</taxon>
        <taxon>Dikarya</taxon>
        <taxon>Ascomycota</taxon>
        <taxon>Pezizomycotina</taxon>
        <taxon>Dothideomycetes</taxon>
        <taxon>Dothideomycetidae</taxon>
        <taxon>Mycosphaerellales</taxon>
        <taxon>Mycosphaerellaceae</taxon>
        <taxon>Septoria</taxon>
    </lineage>
</organism>
<dbReference type="GO" id="GO:0005506">
    <property type="term" value="F:iron ion binding"/>
    <property type="evidence" value="ECO:0007669"/>
    <property type="project" value="InterPro"/>
</dbReference>
<keyword evidence="8" id="KW-1185">Reference proteome</keyword>
<dbReference type="PROSITE" id="PS00086">
    <property type="entry name" value="CYTOCHROME_P450"/>
    <property type="match status" value="1"/>
</dbReference>
<feature type="transmembrane region" description="Helical" evidence="6">
    <location>
        <begin position="12"/>
        <end position="31"/>
    </location>
</feature>
<dbReference type="PANTHER" id="PTHR24305:SF156">
    <property type="entry name" value="P450, PUTATIVE (EUROFUNG)-RELATED"/>
    <property type="match status" value="1"/>
</dbReference>
<reference evidence="7" key="1">
    <citation type="submission" date="2022-06" db="EMBL/GenBank/DDBJ databases">
        <title>Complete genome sequences of two strains of the flax pathogen Septoria linicola.</title>
        <authorList>
            <person name="Lapalu N."/>
            <person name="Simon A."/>
            <person name="Demenou B."/>
            <person name="Paumier D."/>
            <person name="Guillot M.-P."/>
            <person name="Gout L."/>
            <person name="Valade R."/>
        </authorList>
    </citation>
    <scope>NUCLEOTIDE SEQUENCE</scope>
    <source>
        <strain evidence="7">SE15195</strain>
    </source>
</reference>
<dbReference type="Gene3D" id="1.10.630.10">
    <property type="entry name" value="Cytochrome P450"/>
    <property type="match status" value="1"/>
</dbReference>
<comment type="similarity">
    <text evidence="5">Belongs to the cytochrome P450 family.</text>
</comment>
<dbReference type="InterPro" id="IPR036396">
    <property type="entry name" value="Cyt_P450_sf"/>
</dbReference>
<name>A0A9Q9B5Q2_9PEZI</name>
<evidence type="ECO:0000256" key="1">
    <source>
        <dbReference type="ARBA" id="ARBA00001971"/>
    </source>
</evidence>
<gene>
    <name evidence="7" type="ORF">Slin15195_G109550</name>
</gene>
<dbReference type="OrthoDB" id="1470350at2759"/>
<dbReference type="GO" id="GO:0016705">
    <property type="term" value="F:oxidoreductase activity, acting on paired donors, with incorporation or reduction of molecular oxygen"/>
    <property type="evidence" value="ECO:0007669"/>
    <property type="project" value="InterPro"/>
</dbReference>
<dbReference type="AlphaFoldDB" id="A0A9Q9B5Q2"/>
<feature type="binding site" description="axial binding residue" evidence="4">
    <location>
        <position position="422"/>
    </location>
    <ligand>
        <name>heme</name>
        <dbReference type="ChEBI" id="CHEBI:30413"/>
    </ligand>
    <ligandPart>
        <name>Fe</name>
        <dbReference type="ChEBI" id="CHEBI:18248"/>
    </ligandPart>
</feature>
<evidence type="ECO:0000256" key="6">
    <source>
        <dbReference type="SAM" id="Phobius"/>
    </source>
</evidence>
<dbReference type="SUPFAM" id="SSF48264">
    <property type="entry name" value="Cytochrome P450"/>
    <property type="match status" value="1"/>
</dbReference>
<dbReference type="CDD" id="cd11062">
    <property type="entry name" value="CYP58-like"/>
    <property type="match status" value="1"/>
</dbReference>
<dbReference type="Pfam" id="PF00067">
    <property type="entry name" value="p450"/>
    <property type="match status" value="1"/>
</dbReference>
<keyword evidence="3 4" id="KW-0408">Iron</keyword>
<dbReference type="EMBL" id="CP099427">
    <property type="protein sequence ID" value="USW57636.1"/>
    <property type="molecule type" value="Genomic_DNA"/>
</dbReference>
<dbReference type="GO" id="GO:0020037">
    <property type="term" value="F:heme binding"/>
    <property type="evidence" value="ECO:0007669"/>
    <property type="project" value="InterPro"/>
</dbReference>
<dbReference type="GO" id="GO:0004497">
    <property type="term" value="F:monooxygenase activity"/>
    <property type="evidence" value="ECO:0007669"/>
    <property type="project" value="UniProtKB-KW"/>
</dbReference>
<evidence type="ECO:0000313" key="8">
    <source>
        <dbReference type="Proteomes" id="UP001056384"/>
    </source>
</evidence>
<dbReference type="InterPro" id="IPR050121">
    <property type="entry name" value="Cytochrome_P450_monoxygenase"/>
</dbReference>
<evidence type="ECO:0000256" key="2">
    <source>
        <dbReference type="ARBA" id="ARBA00022723"/>
    </source>
</evidence>
<evidence type="ECO:0000256" key="3">
    <source>
        <dbReference type="ARBA" id="ARBA00023004"/>
    </source>
</evidence>
<dbReference type="PRINTS" id="PR00385">
    <property type="entry name" value="P450"/>
</dbReference>
<keyword evidence="6" id="KW-0812">Transmembrane</keyword>
<protein>
    <submittedName>
        <fullName evidence="7">Cytochrome P450</fullName>
    </submittedName>
</protein>
<dbReference type="Proteomes" id="UP001056384">
    <property type="component" value="Chromosome 10"/>
</dbReference>
<accession>A0A9Q9B5Q2</accession>
<dbReference type="PANTHER" id="PTHR24305">
    <property type="entry name" value="CYTOCHROME P450"/>
    <property type="match status" value="1"/>
</dbReference>
<comment type="cofactor">
    <cofactor evidence="1 4">
        <name>heme</name>
        <dbReference type="ChEBI" id="CHEBI:30413"/>
    </cofactor>
</comment>
<dbReference type="InterPro" id="IPR001128">
    <property type="entry name" value="Cyt_P450"/>
</dbReference>
<dbReference type="InterPro" id="IPR002401">
    <property type="entry name" value="Cyt_P450_E_grp-I"/>
</dbReference>
<proteinExistence type="inferred from homology"/>
<keyword evidence="5" id="KW-0503">Monooxygenase</keyword>
<sequence length="475" mass="53070">MAVLESIASQASHATLTLSPLILSSIFYMIYRTFFDPLSHIPGPLICRLTSLWAWTHSYLGDESRQIDALHKKYGPVIRITPNEVVFAEGEALAPIYSERGGFLKSQTYGNFDSDGHPTIFSVLDPAHRAQRSKAVMPMFSTGALRSRSDAIEGCIDQFVRRLQHDIDASRRKAKETGRSSPVNVLNLARGLAIDAASSYLFGKSYGGCNEKTTKLSASSYVDSIRLYPPTVEEAVSQEKVDNFTMPLVQDPPQRDLYQTRLRDAGISVEETDVQMKDVIFAGTDTTGTNFGMLLWSLAKHPEVYRKLQAEVAEAESTDPDYNHPSLPYLEAVVKETLRTSMANPTHFPRIVPPAGWTYTSPSTGQTYHIPGGTQVGLQCWTLHFNPDVFPEPHAFKPERWLNPTKEMLRDWFPFGLGPRQCIARNLAMLELTLATRAVARSGVMEGAKVVQEKIEVTEWFNAQIVGEKIELVWE</sequence>
<keyword evidence="6" id="KW-0472">Membrane</keyword>
<keyword evidence="4 5" id="KW-0349">Heme</keyword>
<evidence type="ECO:0000256" key="5">
    <source>
        <dbReference type="RuleBase" id="RU000461"/>
    </source>
</evidence>
<dbReference type="InterPro" id="IPR017972">
    <property type="entry name" value="Cyt_P450_CS"/>
</dbReference>
<keyword evidence="6" id="KW-1133">Transmembrane helix</keyword>
<keyword evidence="2 4" id="KW-0479">Metal-binding</keyword>
<evidence type="ECO:0000256" key="4">
    <source>
        <dbReference type="PIRSR" id="PIRSR602401-1"/>
    </source>
</evidence>
<dbReference type="PRINTS" id="PR00463">
    <property type="entry name" value="EP450I"/>
</dbReference>
<keyword evidence="5" id="KW-0560">Oxidoreductase</keyword>